<dbReference type="PANTHER" id="PTHR44846:SF17">
    <property type="entry name" value="GNTR-FAMILY TRANSCRIPTIONAL REGULATOR"/>
    <property type="match status" value="1"/>
</dbReference>
<evidence type="ECO:0000256" key="1">
    <source>
        <dbReference type="ARBA" id="ARBA00023015"/>
    </source>
</evidence>
<dbReference type="SUPFAM" id="SSF46785">
    <property type="entry name" value="Winged helix' DNA-binding domain"/>
    <property type="match status" value="1"/>
</dbReference>
<dbReference type="SMART" id="SM00345">
    <property type="entry name" value="HTH_GNTR"/>
    <property type="match status" value="1"/>
</dbReference>
<dbReference type="CDD" id="cd07377">
    <property type="entry name" value="WHTH_GntR"/>
    <property type="match status" value="1"/>
</dbReference>
<evidence type="ECO:0000256" key="2">
    <source>
        <dbReference type="ARBA" id="ARBA00023125"/>
    </source>
</evidence>
<name>A0ABS4QS74_9NOCA</name>
<keyword evidence="2 6" id="KW-0238">DNA-binding</keyword>
<dbReference type="InterPro" id="IPR000524">
    <property type="entry name" value="Tscrpt_reg_HTH_GntR"/>
</dbReference>
<gene>
    <name evidence="6" type="ORF">BJ987_007528</name>
</gene>
<dbReference type="GO" id="GO:0003677">
    <property type="term" value="F:DNA binding"/>
    <property type="evidence" value="ECO:0007669"/>
    <property type="project" value="UniProtKB-KW"/>
</dbReference>
<reference evidence="6 7" key="1">
    <citation type="submission" date="2021-03" db="EMBL/GenBank/DDBJ databases">
        <title>Sequencing the genomes of 1000 actinobacteria strains.</title>
        <authorList>
            <person name="Klenk H.-P."/>
        </authorList>
    </citation>
    <scope>NUCLEOTIDE SEQUENCE [LARGE SCALE GENOMIC DNA]</scope>
    <source>
        <strain evidence="6 7">DSM 45516</strain>
    </source>
</reference>
<dbReference type="InterPro" id="IPR036390">
    <property type="entry name" value="WH_DNA-bd_sf"/>
</dbReference>
<dbReference type="PANTHER" id="PTHR44846">
    <property type="entry name" value="MANNOSYL-D-GLYCERATE TRANSPORT/METABOLISM SYSTEM REPRESSOR MNGR-RELATED"/>
    <property type="match status" value="1"/>
</dbReference>
<evidence type="ECO:0000256" key="4">
    <source>
        <dbReference type="SAM" id="Coils"/>
    </source>
</evidence>
<protein>
    <submittedName>
        <fullName evidence="6">DNA-binding GntR family transcriptional regulator</fullName>
    </submittedName>
</protein>
<evidence type="ECO:0000313" key="7">
    <source>
        <dbReference type="Proteomes" id="UP001519325"/>
    </source>
</evidence>
<keyword evidence="4" id="KW-0175">Coiled coil</keyword>
<proteinExistence type="predicted"/>
<evidence type="ECO:0000313" key="6">
    <source>
        <dbReference type="EMBL" id="MBP2194550.1"/>
    </source>
</evidence>
<dbReference type="RefSeq" id="WP_209899857.1">
    <property type="nucleotide sequence ID" value="NZ_JAGGMR010000002.1"/>
</dbReference>
<dbReference type="PROSITE" id="PS50949">
    <property type="entry name" value="HTH_GNTR"/>
    <property type="match status" value="1"/>
</dbReference>
<comment type="caution">
    <text evidence="6">The sequence shown here is derived from an EMBL/GenBank/DDBJ whole genome shotgun (WGS) entry which is preliminary data.</text>
</comment>
<accession>A0ABS4QS74</accession>
<sequence>MNKRATGRPRWQLLADDLRQRIDSGDYSPGDQLPAKTALAEQWEVSVNTVERALTELRDEGLVETFHGLGSFVRAREEADSSSGAELDELRERLARLEAQADERFARLETQLEEVRSNLGLSVTAEPVRHRDVG</sequence>
<organism evidence="6 7">
    <name type="scientific">Nocardia goodfellowii</name>
    <dbReference type="NCBI Taxonomy" id="882446"/>
    <lineage>
        <taxon>Bacteria</taxon>
        <taxon>Bacillati</taxon>
        <taxon>Actinomycetota</taxon>
        <taxon>Actinomycetes</taxon>
        <taxon>Mycobacteriales</taxon>
        <taxon>Nocardiaceae</taxon>
        <taxon>Nocardia</taxon>
    </lineage>
</organism>
<dbReference type="Proteomes" id="UP001519325">
    <property type="component" value="Unassembled WGS sequence"/>
</dbReference>
<feature type="domain" description="HTH gntR-type" evidence="5">
    <location>
        <begin position="8"/>
        <end position="76"/>
    </location>
</feature>
<evidence type="ECO:0000259" key="5">
    <source>
        <dbReference type="PROSITE" id="PS50949"/>
    </source>
</evidence>
<keyword evidence="3" id="KW-0804">Transcription</keyword>
<evidence type="ECO:0000256" key="3">
    <source>
        <dbReference type="ARBA" id="ARBA00023163"/>
    </source>
</evidence>
<feature type="coiled-coil region" evidence="4">
    <location>
        <begin position="40"/>
        <end position="118"/>
    </location>
</feature>
<dbReference type="InterPro" id="IPR050679">
    <property type="entry name" value="Bact_HTH_transcr_reg"/>
</dbReference>
<keyword evidence="7" id="KW-1185">Reference proteome</keyword>
<dbReference type="Gene3D" id="1.10.10.10">
    <property type="entry name" value="Winged helix-like DNA-binding domain superfamily/Winged helix DNA-binding domain"/>
    <property type="match status" value="1"/>
</dbReference>
<dbReference type="InterPro" id="IPR036388">
    <property type="entry name" value="WH-like_DNA-bd_sf"/>
</dbReference>
<dbReference type="Pfam" id="PF00392">
    <property type="entry name" value="GntR"/>
    <property type="match status" value="1"/>
</dbReference>
<dbReference type="EMBL" id="JAGGMR010000002">
    <property type="protein sequence ID" value="MBP2194550.1"/>
    <property type="molecule type" value="Genomic_DNA"/>
</dbReference>
<keyword evidence="1" id="KW-0805">Transcription regulation</keyword>